<accession>A0AAD3N1G8</accession>
<gene>
    <name evidence="1" type="ORF">AKAME5_001562100</name>
</gene>
<dbReference type="AlphaFoldDB" id="A0AAD3N1G8"/>
<evidence type="ECO:0000313" key="1">
    <source>
        <dbReference type="EMBL" id="GLD64058.1"/>
    </source>
</evidence>
<dbReference type="Proteomes" id="UP001279410">
    <property type="component" value="Unassembled WGS sequence"/>
</dbReference>
<evidence type="ECO:0000313" key="2">
    <source>
        <dbReference type="Proteomes" id="UP001279410"/>
    </source>
</evidence>
<dbReference type="EMBL" id="BRZM01000066">
    <property type="protein sequence ID" value="GLD64058.1"/>
    <property type="molecule type" value="Genomic_DNA"/>
</dbReference>
<reference evidence="1" key="1">
    <citation type="submission" date="2022-08" db="EMBL/GenBank/DDBJ databases">
        <title>Genome sequencing of akame (Lates japonicus).</title>
        <authorList>
            <person name="Hashiguchi Y."/>
            <person name="Takahashi H."/>
        </authorList>
    </citation>
    <scope>NUCLEOTIDE SEQUENCE</scope>
    <source>
        <strain evidence="1">Kochi</strain>
    </source>
</reference>
<comment type="caution">
    <text evidence="1">The sequence shown here is derived from an EMBL/GenBank/DDBJ whole genome shotgun (WGS) entry which is preliminary data.</text>
</comment>
<organism evidence="1 2">
    <name type="scientific">Lates japonicus</name>
    <name type="common">Japanese lates</name>
    <dbReference type="NCBI Taxonomy" id="270547"/>
    <lineage>
        <taxon>Eukaryota</taxon>
        <taxon>Metazoa</taxon>
        <taxon>Chordata</taxon>
        <taxon>Craniata</taxon>
        <taxon>Vertebrata</taxon>
        <taxon>Euteleostomi</taxon>
        <taxon>Actinopterygii</taxon>
        <taxon>Neopterygii</taxon>
        <taxon>Teleostei</taxon>
        <taxon>Neoteleostei</taxon>
        <taxon>Acanthomorphata</taxon>
        <taxon>Carangaria</taxon>
        <taxon>Carangaria incertae sedis</taxon>
        <taxon>Centropomidae</taxon>
        <taxon>Lates</taxon>
    </lineage>
</organism>
<sequence>MISVLAPVALGPLQPAQYSEDAELWCSWPVGTPMGAWEGSVGLTDQAFCHPLCRASHSYRRDLVNDDHSTWFRFTRNFRETLLMWTERQSGWAEVKSKRKEMAVAGDLFQVGSHLTAPLR</sequence>
<proteinExistence type="predicted"/>
<keyword evidence="2" id="KW-1185">Reference proteome</keyword>
<protein>
    <submittedName>
        <fullName evidence="1">Neurexin-2-like protein</fullName>
    </submittedName>
</protein>
<name>A0AAD3N1G8_LATJO</name>